<dbReference type="GeneID" id="20811343"/>
<dbReference type="CDD" id="cd18042">
    <property type="entry name" value="DEXXQc_SETX"/>
    <property type="match status" value="1"/>
</dbReference>
<dbReference type="InterPro" id="IPR045055">
    <property type="entry name" value="DNA2/NAM7-like"/>
</dbReference>
<dbReference type="GO" id="GO:0005524">
    <property type="term" value="F:ATP binding"/>
    <property type="evidence" value="ECO:0007669"/>
    <property type="project" value="UniProtKB-KW"/>
</dbReference>
<evidence type="ECO:0008006" key="9">
    <source>
        <dbReference type="Google" id="ProtNLM"/>
    </source>
</evidence>
<gene>
    <name evidence="8" type="ORF">H257_09347</name>
</gene>
<sequence>MHQHSQGRGHERKQATTVRPAQDELPGTLADVEECVARLKKHVHDASLPQSIRRKIQTVHAAVQSLRANVDSELVHIRPTTSPPERSEFNCVEIAMEKLQRRIRADNRKRIVMDSDATESEPEQVVGPSVPIPLVKMEDPTVKDERSGAEESATTTVAKKKRKRIIRMNGSSDEGGKAPPHKVKVPPLLPPHNAQQPYASDTETDDNMTTTAPSPASRATNDQNSTTSPSTSKIALPRTPSADVIDKLDGGDTSIQEPATPPPPRPPLVVAKTRHDPSTYSGDSSDDEIATPTPFAASAPPQTKPRTPPRQPPPPSIPSAAPPVAPARSPSRSTTGGAAASLVAATSPALPTQRSESTVHAWTNHVDMSISDDDDVIEVSPLHASPPSVNPAISSSPSLTKHSTTTPPPKALDTTPNSVRPPGPSNAASQTFHASDKKITTTTMPPPPPSNPPTTLSDALVASAIDISSTDSSDDSSDESPPRKRVSVWHTTPMANANAASSSDDDASSSDGEDAAAAARTHHKQQQPPPPTKTLLASPHRGPLWPNLDKFIGMLVHPTRPRLLPHNFIFPKAYASVAHYMSGLQQAIVEECLCAFANHPPPSRHPPLATVTIAAVSTYNPSLQSVLFRLTRPKPLKAASSSMSSLLQSHDLLVLYPSSALSHPCKKNKATTTTACPPTGIPAIALSTSLTQDDLVVLVSHVHSIDTLASFDVHVVGNLTTGSREYQAALSLSSWPASLQTMVTSAVVPTSASLGVLPLTLIPSLQQHFNQHQFQAIQRAIHQPMTLIQGPPGTGKTHTQSSASSSKTIIFISMRDMLRSGRALLRQPSSRRAKISVGAALGVNTQPNIRLLVTAPSNAAVNVIMHKIQAQMPDVAMVRLGQPTSPSLVWLEHLIDHDKAKNVKGHDWSSQEARERLLDGAQIVFCTLSGAGSWSMWNPKRSHFDAVIVDEAAQATEASSLIPLRFCAQRYIWVGDHKQLPATIMSTRLCRMEYDHSLFQRLVNNPVNHVVLLREQYRMHPDISSLPSRLFYSNVLVNARRDPPDTPYHAAGFPPYMFYDVTDGLQSRVETSYRNVPEVTFIASRLGELLKVPYDFKNKIGIISPYKSQIEAIKDALHAAKLTKAKIEVNTVDGFQGREKEIIIVSCVRTLRSGDNSFWGDVRRMNVSLTRAISSCWIVGNSNLLKESPAWAELLDDSKRRNVYQKVVIQPPTKVIPPPHAP</sequence>
<feature type="compositionally biased region" description="Low complexity" evidence="5">
    <location>
        <begin position="290"/>
        <end position="301"/>
    </location>
</feature>
<dbReference type="GO" id="GO:0016787">
    <property type="term" value="F:hydrolase activity"/>
    <property type="evidence" value="ECO:0007669"/>
    <property type="project" value="UniProtKB-KW"/>
</dbReference>
<feature type="compositionally biased region" description="Basic and acidic residues" evidence="5">
    <location>
        <begin position="138"/>
        <end position="149"/>
    </location>
</feature>
<dbReference type="VEuPathDB" id="FungiDB:H257_09347"/>
<keyword evidence="3" id="KW-0347">Helicase</keyword>
<dbReference type="InterPro" id="IPR041679">
    <property type="entry name" value="DNA2/NAM7-like_C"/>
</dbReference>
<feature type="region of interest" description="Disordered" evidence="5">
    <location>
        <begin position="1"/>
        <end position="27"/>
    </location>
</feature>
<dbReference type="GO" id="GO:0004386">
    <property type="term" value="F:helicase activity"/>
    <property type="evidence" value="ECO:0007669"/>
    <property type="project" value="UniProtKB-KW"/>
</dbReference>
<feature type="domain" description="DNA2/NAM7 helicase helicase" evidence="6">
    <location>
        <begin position="768"/>
        <end position="885"/>
    </location>
</feature>
<feature type="compositionally biased region" description="Polar residues" evidence="5">
    <location>
        <begin position="221"/>
        <end position="233"/>
    </location>
</feature>
<feature type="compositionally biased region" description="Low complexity" evidence="5">
    <location>
        <begin position="326"/>
        <end position="351"/>
    </location>
</feature>
<feature type="compositionally biased region" description="Acidic residues" evidence="5">
    <location>
        <begin position="503"/>
        <end position="514"/>
    </location>
</feature>
<dbReference type="InterPro" id="IPR027417">
    <property type="entry name" value="P-loop_NTPase"/>
</dbReference>
<evidence type="ECO:0000256" key="1">
    <source>
        <dbReference type="ARBA" id="ARBA00022741"/>
    </source>
</evidence>
<dbReference type="Pfam" id="PF13086">
    <property type="entry name" value="AAA_11"/>
    <property type="match status" value="2"/>
</dbReference>
<accession>W4GCB2</accession>
<keyword evidence="2" id="KW-0378">Hydrolase</keyword>
<keyword evidence="4" id="KW-0067">ATP-binding</keyword>
<feature type="compositionally biased region" description="Low complexity" evidence="5">
    <location>
        <begin position="209"/>
        <end position="220"/>
    </location>
</feature>
<dbReference type="InterPro" id="IPR047187">
    <property type="entry name" value="SF1_C_Upf1"/>
</dbReference>
<evidence type="ECO:0000256" key="5">
    <source>
        <dbReference type="SAM" id="MobiDB-lite"/>
    </source>
</evidence>
<protein>
    <recommendedName>
        <fullName evidence="9">AAA+ ATPase domain-containing protein</fullName>
    </recommendedName>
</protein>
<dbReference type="RefSeq" id="XP_009833844.1">
    <property type="nucleotide sequence ID" value="XM_009835542.1"/>
</dbReference>
<dbReference type="PANTHER" id="PTHR10887:SF495">
    <property type="entry name" value="HELICASE SENATAXIN ISOFORM X1-RELATED"/>
    <property type="match status" value="1"/>
</dbReference>
<feature type="compositionally biased region" description="Pro residues" evidence="5">
    <location>
        <begin position="302"/>
        <end position="325"/>
    </location>
</feature>
<dbReference type="SUPFAM" id="SSF52540">
    <property type="entry name" value="P-loop containing nucleoside triphosphate hydrolases"/>
    <property type="match status" value="1"/>
</dbReference>
<evidence type="ECO:0000256" key="4">
    <source>
        <dbReference type="ARBA" id="ARBA00022840"/>
    </source>
</evidence>
<evidence type="ECO:0000256" key="3">
    <source>
        <dbReference type="ARBA" id="ARBA00022806"/>
    </source>
</evidence>
<evidence type="ECO:0000259" key="6">
    <source>
        <dbReference type="Pfam" id="PF13086"/>
    </source>
</evidence>
<feature type="region of interest" description="Disordered" evidence="5">
    <location>
        <begin position="138"/>
        <end position="360"/>
    </location>
</feature>
<dbReference type="Gene3D" id="3.40.50.300">
    <property type="entry name" value="P-loop containing nucleotide triphosphate hydrolases"/>
    <property type="match status" value="2"/>
</dbReference>
<organism evidence="8">
    <name type="scientific">Aphanomyces astaci</name>
    <name type="common">Crayfish plague agent</name>
    <dbReference type="NCBI Taxonomy" id="112090"/>
    <lineage>
        <taxon>Eukaryota</taxon>
        <taxon>Sar</taxon>
        <taxon>Stramenopiles</taxon>
        <taxon>Oomycota</taxon>
        <taxon>Saprolegniomycetes</taxon>
        <taxon>Saprolegniales</taxon>
        <taxon>Verrucalvaceae</taxon>
        <taxon>Aphanomyces</taxon>
    </lineage>
</organism>
<evidence type="ECO:0000313" key="8">
    <source>
        <dbReference type="EMBL" id="ETV76931.1"/>
    </source>
</evidence>
<reference evidence="8" key="1">
    <citation type="submission" date="2013-12" db="EMBL/GenBank/DDBJ databases">
        <title>The Genome Sequence of Aphanomyces astaci APO3.</title>
        <authorList>
            <consortium name="The Broad Institute Genomics Platform"/>
            <person name="Russ C."/>
            <person name="Tyler B."/>
            <person name="van West P."/>
            <person name="Dieguez-Uribeondo J."/>
            <person name="Young S.K."/>
            <person name="Zeng Q."/>
            <person name="Gargeya S."/>
            <person name="Fitzgerald M."/>
            <person name="Abouelleil A."/>
            <person name="Alvarado L."/>
            <person name="Chapman S.B."/>
            <person name="Gainer-Dewar J."/>
            <person name="Goldberg J."/>
            <person name="Griggs A."/>
            <person name="Gujja S."/>
            <person name="Hansen M."/>
            <person name="Howarth C."/>
            <person name="Imamovic A."/>
            <person name="Ireland A."/>
            <person name="Larimer J."/>
            <person name="McCowan C."/>
            <person name="Murphy C."/>
            <person name="Pearson M."/>
            <person name="Poon T.W."/>
            <person name="Priest M."/>
            <person name="Roberts A."/>
            <person name="Saif S."/>
            <person name="Shea T."/>
            <person name="Sykes S."/>
            <person name="Wortman J."/>
            <person name="Nusbaum C."/>
            <person name="Birren B."/>
        </authorList>
    </citation>
    <scope>NUCLEOTIDE SEQUENCE [LARGE SCALE GENOMIC DNA]</scope>
    <source>
        <strain evidence="8">APO3</strain>
    </source>
</reference>
<feature type="domain" description="DNA2/NAM7 helicase helicase" evidence="6">
    <location>
        <begin position="909"/>
        <end position="986"/>
    </location>
</feature>
<feature type="domain" description="DNA2/NAM7 helicase-like C-terminal" evidence="7">
    <location>
        <begin position="994"/>
        <end position="1182"/>
    </location>
</feature>
<dbReference type="OrthoDB" id="6513042at2759"/>
<evidence type="ECO:0000259" key="7">
    <source>
        <dbReference type="Pfam" id="PF13087"/>
    </source>
</evidence>
<name>W4GCB2_APHAT</name>
<dbReference type="PANTHER" id="PTHR10887">
    <property type="entry name" value="DNA2/NAM7 HELICASE FAMILY"/>
    <property type="match status" value="1"/>
</dbReference>
<dbReference type="Pfam" id="PF13087">
    <property type="entry name" value="AAA_12"/>
    <property type="match status" value="1"/>
</dbReference>
<feature type="compositionally biased region" description="Low complexity" evidence="5">
    <location>
        <begin position="462"/>
        <end position="471"/>
    </location>
</feature>
<dbReference type="AlphaFoldDB" id="W4GCB2"/>
<dbReference type="GO" id="GO:0005694">
    <property type="term" value="C:chromosome"/>
    <property type="evidence" value="ECO:0007669"/>
    <property type="project" value="UniProtKB-ARBA"/>
</dbReference>
<dbReference type="EMBL" id="KI913135">
    <property type="protein sequence ID" value="ETV76931.1"/>
    <property type="molecule type" value="Genomic_DNA"/>
</dbReference>
<evidence type="ECO:0000256" key="2">
    <source>
        <dbReference type="ARBA" id="ARBA00022801"/>
    </source>
</evidence>
<keyword evidence="1" id="KW-0547">Nucleotide-binding</keyword>
<feature type="compositionally biased region" description="Polar residues" evidence="5">
    <location>
        <begin position="391"/>
        <end position="405"/>
    </location>
</feature>
<dbReference type="InterPro" id="IPR041677">
    <property type="entry name" value="DNA2/NAM7_AAA_11"/>
</dbReference>
<dbReference type="CDD" id="cd18808">
    <property type="entry name" value="SF1_C_Upf1"/>
    <property type="match status" value="1"/>
</dbReference>
<dbReference type="FunFam" id="3.40.50.300:FF:000326">
    <property type="entry name" value="P-loop containing nucleoside triphosphate hydrolase"/>
    <property type="match status" value="1"/>
</dbReference>
<proteinExistence type="predicted"/>
<feature type="region of interest" description="Disordered" evidence="5">
    <location>
        <begin position="373"/>
        <end position="540"/>
    </location>
</feature>